<feature type="compositionally biased region" description="Polar residues" evidence="1">
    <location>
        <begin position="226"/>
        <end position="237"/>
    </location>
</feature>
<keyword evidence="4" id="KW-1185">Reference proteome</keyword>
<name>A0AA38VF09_9PEZI</name>
<feature type="compositionally biased region" description="Basic residues" evidence="1">
    <location>
        <begin position="727"/>
        <end position="737"/>
    </location>
</feature>
<feature type="compositionally biased region" description="Polar residues" evidence="1">
    <location>
        <begin position="26"/>
        <end position="39"/>
    </location>
</feature>
<dbReference type="PANTHER" id="PTHR22929">
    <property type="entry name" value="RNA POLYMERASE III TRANSCRIPTION INITIATION FACTOR B"/>
    <property type="match status" value="1"/>
</dbReference>
<feature type="compositionally biased region" description="Polar residues" evidence="1">
    <location>
        <begin position="46"/>
        <end position="81"/>
    </location>
</feature>
<feature type="region of interest" description="Disordered" evidence="1">
    <location>
        <begin position="1"/>
        <end position="515"/>
    </location>
</feature>
<dbReference type="Pfam" id="PF15963">
    <property type="entry name" value="Myb_DNA-bind_7"/>
    <property type="match status" value="1"/>
</dbReference>
<dbReference type="Gene3D" id="1.10.10.60">
    <property type="entry name" value="Homeodomain-like"/>
    <property type="match status" value="1"/>
</dbReference>
<dbReference type="GO" id="GO:0000126">
    <property type="term" value="C:transcription factor TFIIIB complex"/>
    <property type="evidence" value="ECO:0007669"/>
    <property type="project" value="TreeGrafter"/>
</dbReference>
<dbReference type="PANTHER" id="PTHR22929:SF0">
    <property type="entry name" value="TRANSCRIPTION FACTOR TFIIIB COMPONENT B'' HOMOLOG"/>
    <property type="match status" value="1"/>
</dbReference>
<feature type="compositionally biased region" description="Low complexity" evidence="1">
    <location>
        <begin position="238"/>
        <end position="262"/>
    </location>
</feature>
<dbReference type="InterPro" id="IPR039467">
    <property type="entry name" value="TFIIIB_B''_Myb"/>
</dbReference>
<dbReference type="InterPro" id="IPR009057">
    <property type="entry name" value="Homeodomain-like_sf"/>
</dbReference>
<feature type="region of interest" description="Disordered" evidence="1">
    <location>
        <begin position="670"/>
        <end position="752"/>
    </location>
</feature>
<feature type="compositionally biased region" description="Polar residues" evidence="1">
    <location>
        <begin position="290"/>
        <end position="307"/>
    </location>
</feature>
<dbReference type="GO" id="GO:0070898">
    <property type="term" value="P:RNA polymerase III preinitiation complex assembly"/>
    <property type="evidence" value="ECO:0007669"/>
    <property type="project" value="TreeGrafter"/>
</dbReference>
<feature type="compositionally biased region" description="Acidic residues" evidence="1">
    <location>
        <begin position="391"/>
        <end position="407"/>
    </location>
</feature>
<evidence type="ECO:0000313" key="4">
    <source>
        <dbReference type="Proteomes" id="UP001174694"/>
    </source>
</evidence>
<feature type="compositionally biased region" description="Basic and acidic residues" evidence="1">
    <location>
        <begin position="468"/>
        <end position="481"/>
    </location>
</feature>
<feature type="compositionally biased region" description="Basic and acidic residues" evidence="1">
    <location>
        <begin position="142"/>
        <end position="162"/>
    </location>
</feature>
<feature type="compositionally biased region" description="Polar residues" evidence="1">
    <location>
        <begin position="428"/>
        <end position="437"/>
    </location>
</feature>
<dbReference type="AlphaFoldDB" id="A0AA38VF09"/>
<sequence>MSSILKKSGLGAFKPKVAPRRRPNAGSASQGPEGQSKTPTPAAVAFSTSSELPTAPTIVSQTLPTQKSHATGATSVSQAVEPSTAGPVQGVRQNTQAAKESHAAINESLKSLNKPQEAVPVPPTKPAVVEAPQHGAAVKTTGSERARTRRDSQGLADKEKAQADQTHPSSAPSQAPHDVQKETSAPALASSDRPIVEPLAPTSPTAVPVRGAQAASKPISRPGQRKATTASAPSRSKQQPAIPTAAPVTASATPAAASEQSAVPLPESAGTHEKPAVLIPEAAPAPEKSVVTTSAPTPSNESQSETTPPLPVTESVTAGPAKRTRKRKALAASQQSADGDIQGDGNPSAPKQRKPRAKKTTTAAITDSEQGENEAVQAPKKRQRKRKAQPEDNENAETGNEGEEGEESAPKTKKPRKERSVTPEDAESQTVDHSQLTMGDLTRDLRIGKKFSRHDELRERLKQKRSQQRLERLGRIKKDEATPEAGSKAGTPAPDAPGEGGSATPTPATETGPVIPSGLQFQMVDGQIIVDSRTLTVDRHARAAAEAGMIETVEENDFTRLTTSASYMRPDKVGPNFWNDEDTELFYRALKMWGTDFGLIAKMFGGRKTRRQVKLKFNREEKYCPRRINAAIVGEKTVKIDLDEYKEHTGLEYEAAEDIEAELRQLAERREAEARAAEEEAAEAARKKKEALFGKGGAGGGSDSAKENNGEGATDVVDMASVPQGKGKSRGRGRGKRALGQPVQAEAGGFGA</sequence>
<evidence type="ECO:0000256" key="1">
    <source>
        <dbReference type="SAM" id="MobiDB-lite"/>
    </source>
</evidence>
<dbReference type="Proteomes" id="UP001174694">
    <property type="component" value="Unassembled WGS sequence"/>
</dbReference>
<dbReference type="SUPFAM" id="SSF46689">
    <property type="entry name" value="Homeodomain-like"/>
    <property type="match status" value="1"/>
</dbReference>
<evidence type="ECO:0000259" key="2">
    <source>
        <dbReference type="PROSITE" id="PS51293"/>
    </source>
</evidence>
<dbReference type="EMBL" id="JANBVO010000035">
    <property type="protein sequence ID" value="KAJ9137296.1"/>
    <property type="molecule type" value="Genomic_DNA"/>
</dbReference>
<dbReference type="InterPro" id="IPR017884">
    <property type="entry name" value="SANT_dom"/>
</dbReference>
<dbReference type="PROSITE" id="PS51293">
    <property type="entry name" value="SANT"/>
    <property type="match status" value="1"/>
</dbReference>
<reference evidence="3" key="1">
    <citation type="submission" date="2022-07" db="EMBL/GenBank/DDBJ databases">
        <title>Fungi with potential for degradation of polypropylene.</title>
        <authorList>
            <person name="Gostincar C."/>
        </authorList>
    </citation>
    <scope>NUCLEOTIDE SEQUENCE</scope>
    <source>
        <strain evidence="3">EXF-13308</strain>
    </source>
</reference>
<evidence type="ECO:0000313" key="3">
    <source>
        <dbReference type="EMBL" id="KAJ9137296.1"/>
    </source>
</evidence>
<organism evidence="3 4">
    <name type="scientific">Pleurostoma richardsiae</name>
    <dbReference type="NCBI Taxonomy" id="41990"/>
    <lineage>
        <taxon>Eukaryota</taxon>
        <taxon>Fungi</taxon>
        <taxon>Dikarya</taxon>
        <taxon>Ascomycota</taxon>
        <taxon>Pezizomycotina</taxon>
        <taxon>Sordariomycetes</taxon>
        <taxon>Sordariomycetidae</taxon>
        <taxon>Calosphaeriales</taxon>
        <taxon>Pleurostomataceae</taxon>
        <taxon>Pleurostoma</taxon>
    </lineage>
</organism>
<dbReference type="CDD" id="cd00167">
    <property type="entry name" value="SANT"/>
    <property type="match status" value="1"/>
</dbReference>
<dbReference type="InterPro" id="IPR001005">
    <property type="entry name" value="SANT/Myb"/>
</dbReference>
<feature type="domain" description="SANT" evidence="2">
    <location>
        <begin position="578"/>
        <end position="625"/>
    </location>
</feature>
<protein>
    <submittedName>
        <fullName evidence="3">Transcription factor TFIIIB component B</fullName>
    </submittedName>
</protein>
<gene>
    <name evidence="3" type="ORF">NKR23_g9218</name>
</gene>
<dbReference type="GO" id="GO:0001156">
    <property type="term" value="F:TFIIIC-class transcription factor complex binding"/>
    <property type="evidence" value="ECO:0007669"/>
    <property type="project" value="TreeGrafter"/>
</dbReference>
<feature type="compositionally biased region" description="Basic and acidic residues" evidence="1">
    <location>
        <begin position="441"/>
        <end position="460"/>
    </location>
</feature>
<accession>A0AA38VF09</accession>
<dbReference type="SMART" id="SM00717">
    <property type="entry name" value="SANT"/>
    <property type="match status" value="1"/>
</dbReference>
<comment type="caution">
    <text evidence="3">The sequence shown here is derived from an EMBL/GenBank/DDBJ whole genome shotgun (WGS) entry which is preliminary data.</text>
</comment>
<feature type="compositionally biased region" description="Polar residues" evidence="1">
    <location>
        <begin position="163"/>
        <end position="173"/>
    </location>
</feature>
<proteinExistence type="predicted"/>